<feature type="compositionally biased region" description="Polar residues" evidence="1">
    <location>
        <begin position="109"/>
        <end position="123"/>
    </location>
</feature>
<feature type="region of interest" description="Disordered" evidence="1">
    <location>
        <begin position="1"/>
        <end position="63"/>
    </location>
</feature>
<dbReference type="AlphaFoldDB" id="A0A815XBV6"/>
<sequence length="203" mass="22628">VASSASAAINSTLGDQSNVTNSSSTNPPSTANSSTVVTSSTNSNPSSTTTTNPTERDRKRNRYDPRWLDGSLREELFGRIDRELKPDDLSIVKDNNNSSKTSSIRKEQNSSSQTNPPMYQPQVSAPASLSTAIQNPIIFGDQLQYWTDTNSENTYPRFTHIACLYSELIAININGQLCQWNWQDDYPYQDPDNLHIKHPKTLL</sequence>
<dbReference type="GO" id="GO:0000209">
    <property type="term" value="P:protein polyubiquitination"/>
    <property type="evidence" value="ECO:0007669"/>
    <property type="project" value="TreeGrafter"/>
</dbReference>
<dbReference type="PANTHER" id="PTHR46276">
    <property type="entry name" value="E3 UBIQUITIN-PROTEIN LIGASE UBR5"/>
    <property type="match status" value="1"/>
</dbReference>
<name>A0A815XBV6_9BILA</name>
<dbReference type="GO" id="GO:0005737">
    <property type="term" value="C:cytoplasm"/>
    <property type="evidence" value="ECO:0007669"/>
    <property type="project" value="TreeGrafter"/>
</dbReference>
<feature type="region of interest" description="Disordered" evidence="1">
    <location>
        <begin position="89"/>
        <end position="123"/>
    </location>
</feature>
<dbReference type="PANTHER" id="PTHR46276:SF1">
    <property type="entry name" value="E3 UBIQUITIN-PROTEIN LIGASE UBR5"/>
    <property type="match status" value="1"/>
</dbReference>
<feature type="compositionally biased region" description="Polar residues" evidence="1">
    <location>
        <begin position="1"/>
        <end position="16"/>
    </location>
</feature>
<feature type="non-terminal residue" evidence="2">
    <location>
        <position position="1"/>
    </location>
</feature>
<organism evidence="2 3">
    <name type="scientific">Adineta steineri</name>
    <dbReference type="NCBI Taxonomy" id="433720"/>
    <lineage>
        <taxon>Eukaryota</taxon>
        <taxon>Metazoa</taxon>
        <taxon>Spiralia</taxon>
        <taxon>Gnathifera</taxon>
        <taxon>Rotifera</taxon>
        <taxon>Eurotatoria</taxon>
        <taxon>Bdelloidea</taxon>
        <taxon>Adinetida</taxon>
        <taxon>Adinetidae</taxon>
        <taxon>Adineta</taxon>
    </lineage>
</organism>
<dbReference type="EMBL" id="CAJNOG010005904">
    <property type="protein sequence ID" value="CAF1555560.1"/>
    <property type="molecule type" value="Genomic_DNA"/>
</dbReference>
<feature type="compositionally biased region" description="Low complexity" evidence="1">
    <location>
        <begin position="17"/>
        <end position="53"/>
    </location>
</feature>
<feature type="non-terminal residue" evidence="2">
    <location>
        <position position="203"/>
    </location>
</feature>
<protein>
    <submittedName>
        <fullName evidence="2">Uncharacterized protein</fullName>
    </submittedName>
</protein>
<evidence type="ECO:0000313" key="2">
    <source>
        <dbReference type="EMBL" id="CAF1555560.1"/>
    </source>
</evidence>
<feature type="compositionally biased region" description="Basic and acidic residues" evidence="1">
    <location>
        <begin position="54"/>
        <end position="63"/>
    </location>
</feature>
<feature type="compositionally biased region" description="Polar residues" evidence="1">
    <location>
        <begin position="93"/>
        <end position="102"/>
    </location>
</feature>
<evidence type="ECO:0000313" key="3">
    <source>
        <dbReference type="Proteomes" id="UP000663845"/>
    </source>
</evidence>
<comment type="caution">
    <text evidence="2">The sequence shown here is derived from an EMBL/GenBank/DDBJ whole genome shotgun (WGS) entry which is preliminary data.</text>
</comment>
<reference evidence="2" key="1">
    <citation type="submission" date="2021-02" db="EMBL/GenBank/DDBJ databases">
        <authorList>
            <person name="Nowell W R."/>
        </authorList>
    </citation>
    <scope>NUCLEOTIDE SEQUENCE</scope>
</reference>
<dbReference type="GO" id="GO:0034450">
    <property type="term" value="F:ubiquitin-ubiquitin ligase activity"/>
    <property type="evidence" value="ECO:0007669"/>
    <property type="project" value="TreeGrafter"/>
</dbReference>
<proteinExistence type="predicted"/>
<dbReference type="GO" id="GO:0090263">
    <property type="term" value="P:positive regulation of canonical Wnt signaling pathway"/>
    <property type="evidence" value="ECO:0007669"/>
    <property type="project" value="TreeGrafter"/>
</dbReference>
<dbReference type="Proteomes" id="UP000663845">
    <property type="component" value="Unassembled WGS sequence"/>
</dbReference>
<gene>
    <name evidence="2" type="ORF">JYZ213_LOCUS46574</name>
</gene>
<dbReference type="GO" id="GO:0005634">
    <property type="term" value="C:nucleus"/>
    <property type="evidence" value="ECO:0007669"/>
    <property type="project" value="TreeGrafter"/>
</dbReference>
<evidence type="ECO:0000256" key="1">
    <source>
        <dbReference type="SAM" id="MobiDB-lite"/>
    </source>
</evidence>
<accession>A0A815XBV6</accession>